<dbReference type="EMBL" id="MU001497">
    <property type="protein sequence ID" value="KAF2447036.1"/>
    <property type="molecule type" value="Genomic_DNA"/>
</dbReference>
<name>A0A9P4UE48_9PLEO</name>
<evidence type="ECO:0000313" key="1">
    <source>
        <dbReference type="EMBL" id="KAF2447036.1"/>
    </source>
</evidence>
<gene>
    <name evidence="1" type="ORF">P171DRAFT_243979</name>
</gene>
<comment type="caution">
    <text evidence="1">The sequence shown here is derived from an EMBL/GenBank/DDBJ whole genome shotgun (WGS) entry which is preliminary data.</text>
</comment>
<sequence>MQAHFLFTWQRVPAFLFEPQQTWHHPRPRRIPAIIKSDAPADIPDTLDTAALAYLDIECAPSPSVCCSTAIAPSVRALDSSTSPARSLLASPHKQFCMH</sequence>
<organism evidence="1 2">
    <name type="scientific">Karstenula rhodostoma CBS 690.94</name>
    <dbReference type="NCBI Taxonomy" id="1392251"/>
    <lineage>
        <taxon>Eukaryota</taxon>
        <taxon>Fungi</taxon>
        <taxon>Dikarya</taxon>
        <taxon>Ascomycota</taxon>
        <taxon>Pezizomycotina</taxon>
        <taxon>Dothideomycetes</taxon>
        <taxon>Pleosporomycetidae</taxon>
        <taxon>Pleosporales</taxon>
        <taxon>Massarineae</taxon>
        <taxon>Didymosphaeriaceae</taxon>
        <taxon>Karstenula</taxon>
    </lineage>
</organism>
<proteinExistence type="predicted"/>
<reference evidence="1" key="1">
    <citation type="journal article" date="2020" name="Stud. Mycol.">
        <title>101 Dothideomycetes genomes: a test case for predicting lifestyles and emergence of pathogens.</title>
        <authorList>
            <person name="Haridas S."/>
            <person name="Albert R."/>
            <person name="Binder M."/>
            <person name="Bloem J."/>
            <person name="Labutti K."/>
            <person name="Salamov A."/>
            <person name="Andreopoulos B."/>
            <person name="Baker S."/>
            <person name="Barry K."/>
            <person name="Bills G."/>
            <person name="Bluhm B."/>
            <person name="Cannon C."/>
            <person name="Castanera R."/>
            <person name="Culley D."/>
            <person name="Daum C."/>
            <person name="Ezra D."/>
            <person name="Gonzalez J."/>
            <person name="Henrissat B."/>
            <person name="Kuo A."/>
            <person name="Liang C."/>
            <person name="Lipzen A."/>
            <person name="Lutzoni F."/>
            <person name="Magnuson J."/>
            <person name="Mondo S."/>
            <person name="Nolan M."/>
            <person name="Ohm R."/>
            <person name="Pangilinan J."/>
            <person name="Park H.-J."/>
            <person name="Ramirez L."/>
            <person name="Alfaro M."/>
            <person name="Sun H."/>
            <person name="Tritt A."/>
            <person name="Yoshinaga Y."/>
            <person name="Zwiers L.-H."/>
            <person name="Turgeon B."/>
            <person name="Goodwin S."/>
            <person name="Spatafora J."/>
            <person name="Crous P."/>
            <person name="Grigoriev I."/>
        </authorList>
    </citation>
    <scope>NUCLEOTIDE SEQUENCE</scope>
    <source>
        <strain evidence="1">CBS 690.94</strain>
    </source>
</reference>
<dbReference type="AlphaFoldDB" id="A0A9P4UE48"/>
<evidence type="ECO:0000313" key="2">
    <source>
        <dbReference type="Proteomes" id="UP000799764"/>
    </source>
</evidence>
<protein>
    <submittedName>
        <fullName evidence="1">Uncharacterized protein</fullName>
    </submittedName>
</protein>
<keyword evidence="2" id="KW-1185">Reference proteome</keyword>
<dbReference type="Proteomes" id="UP000799764">
    <property type="component" value="Unassembled WGS sequence"/>
</dbReference>
<accession>A0A9P4UE48</accession>